<sequence>MSDKETGLLAGKKPPTTADDHRIVQTVTVKAMHINCPYCGEEQDGWYGDPRGVEQKCDECGETYFVSANAELEMF</sequence>
<dbReference type="EMBL" id="MK552140">
    <property type="protein sequence ID" value="QBX06797.1"/>
    <property type="molecule type" value="Genomic_DNA"/>
</dbReference>
<accession>A0A4D5ZEU4</accession>
<name>A0A4D5ZEU4_9CAUD</name>
<proteinExistence type="predicted"/>
<reference evidence="1 2" key="1">
    <citation type="submission" date="2019-02" db="EMBL/GenBank/DDBJ databases">
        <title>Complete genome sequence of Burkholderia cenocepacia phage BcepSaruman.</title>
        <authorList>
            <person name="Park K."/>
            <person name="Liu M."/>
            <person name="Gill J."/>
        </authorList>
    </citation>
    <scope>NUCLEOTIDE SEQUENCE [LARGE SCALE GENOMIC DNA]</scope>
</reference>
<protein>
    <submittedName>
        <fullName evidence="1">Uncharacterized protein</fullName>
    </submittedName>
</protein>
<organism evidence="1 2">
    <name type="scientific">Burkholderia phage BcepSaruman</name>
    <dbReference type="NCBI Taxonomy" id="2530032"/>
    <lineage>
        <taxon>Viruses</taxon>
        <taxon>Duplodnaviria</taxon>
        <taxon>Heunggongvirae</taxon>
        <taxon>Uroviricota</taxon>
        <taxon>Caudoviricetes</taxon>
        <taxon>Sarumanvirus</taxon>
        <taxon>Sarumanvirus bcepsaruman</taxon>
    </lineage>
</organism>
<keyword evidence="2" id="KW-1185">Reference proteome</keyword>
<evidence type="ECO:0000313" key="1">
    <source>
        <dbReference type="EMBL" id="QBX06797.1"/>
    </source>
</evidence>
<dbReference type="Proteomes" id="UP000296455">
    <property type="component" value="Segment"/>
</dbReference>
<evidence type="ECO:0000313" key="2">
    <source>
        <dbReference type="Proteomes" id="UP000296455"/>
    </source>
</evidence>
<gene>
    <name evidence="1" type="ORF">BcepSaruman_384</name>
</gene>